<evidence type="ECO:0000313" key="1">
    <source>
        <dbReference type="EMBL" id="KAF2252033.1"/>
    </source>
</evidence>
<gene>
    <name evidence="1" type="ORF">BU26DRAFT_248950</name>
</gene>
<protein>
    <submittedName>
        <fullName evidence="1">Uncharacterized protein</fullName>
    </submittedName>
</protein>
<dbReference type="EMBL" id="ML987192">
    <property type="protein sequence ID" value="KAF2252033.1"/>
    <property type="molecule type" value="Genomic_DNA"/>
</dbReference>
<proteinExistence type="predicted"/>
<name>A0A6A6IR82_9PLEO</name>
<dbReference type="RefSeq" id="XP_033687037.1">
    <property type="nucleotide sequence ID" value="XM_033821112.1"/>
</dbReference>
<organism evidence="1 2">
    <name type="scientific">Trematosphaeria pertusa</name>
    <dbReference type="NCBI Taxonomy" id="390896"/>
    <lineage>
        <taxon>Eukaryota</taxon>
        <taxon>Fungi</taxon>
        <taxon>Dikarya</taxon>
        <taxon>Ascomycota</taxon>
        <taxon>Pezizomycotina</taxon>
        <taxon>Dothideomycetes</taxon>
        <taxon>Pleosporomycetidae</taxon>
        <taxon>Pleosporales</taxon>
        <taxon>Massarineae</taxon>
        <taxon>Trematosphaeriaceae</taxon>
        <taxon>Trematosphaeria</taxon>
    </lineage>
</organism>
<evidence type="ECO:0000313" key="2">
    <source>
        <dbReference type="Proteomes" id="UP000800094"/>
    </source>
</evidence>
<dbReference type="Proteomes" id="UP000800094">
    <property type="component" value="Unassembled WGS sequence"/>
</dbReference>
<keyword evidence="2" id="KW-1185">Reference proteome</keyword>
<reference evidence="1" key="1">
    <citation type="journal article" date="2020" name="Stud. Mycol.">
        <title>101 Dothideomycetes genomes: a test case for predicting lifestyles and emergence of pathogens.</title>
        <authorList>
            <person name="Haridas S."/>
            <person name="Albert R."/>
            <person name="Binder M."/>
            <person name="Bloem J."/>
            <person name="Labutti K."/>
            <person name="Salamov A."/>
            <person name="Andreopoulos B."/>
            <person name="Baker S."/>
            <person name="Barry K."/>
            <person name="Bills G."/>
            <person name="Bluhm B."/>
            <person name="Cannon C."/>
            <person name="Castanera R."/>
            <person name="Culley D."/>
            <person name="Daum C."/>
            <person name="Ezra D."/>
            <person name="Gonzalez J."/>
            <person name="Henrissat B."/>
            <person name="Kuo A."/>
            <person name="Liang C."/>
            <person name="Lipzen A."/>
            <person name="Lutzoni F."/>
            <person name="Magnuson J."/>
            <person name="Mondo S."/>
            <person name="Nolan M."/>
            <person name="Ohm R."/>
            <person name="Pangilinan J."/>
            <person name="Park H.-J."/>
            <person name="Ramirez L."/>
            <person name="Alfaro M."/>
            <person name="Sun H."/>
            <person name="Tritt A."/>
            <person name="Yoshinaga Y."/>
            <person name="Zwiers L.-H."/>
            <person name="Turgeon B."/>
            <person name="Goodwin S."/>
            <person name="Spatafora J."/>
            <person name="Crous P."/>
            <person name="Grigoriev I."/>
        </authorList>
    </citation>
    <scope>NUCLEOTIDE SEQUENCE</scope>
    <source>
        <strain evidence="1">CBS 122368</strain>
    </source>
</reference>
<dbReference type="AlphaFoldDB" id="A0A6A6IR82"/>
<accession>A0A6A6IR82</accession>
<dbReference type="GeneID" id="54574442"/>
<sequence>MLFDSWLVREGIRNLTQRPRRQARTTSLAQTMPIALQGHVYYSLRGLRDTMGWCDVQEVGDEGAGCVRAGLVHSELGEEIEHGRISYVLHLSVISSLLAYIRLSSLYIRRRSGSQIFTVCTARLQCRNHVTWNEGIIYDAFIAAPDPQAYQEGGLLSCSSWKLPGSNRYLDSTIQRPATFNHRHYCSKHNGHPDRTVSLYR</sequence>